<dbReference type="PANTHER" id="PTHR43673">
    <property type="entry name" value="NAD(P)H NITROREDUCTASE YDGI-RELATED"/>
    <property type="match status" value="1"/>
</dbReference>
<comment type="similarity">
    <text evidence="1">Belongs to the nitroreductase family.</text>
</comment>
<dbReference type="RefSeq" id="WP_308460154.1">
    <property type="nucleotide sequence ID" value="NZ_JAJEPS010000023.1"/>
</dbReference>
<gene>
    <name evidence="4" type="ORF">LKD36_15440</name>
</gene>
<dbReference type="EMBL" id="JAJEPS010000023">
    <property type="protein sequence ID" value="MCC2127546.1"/>
    <property type="molecule type" value="Genomic_DNA"/>
</dbReference>
<keyword evidence="5" id="KW-1185">Reference proteome</keyword>
<dbReference type="Pfam" id="PF00881">
    <property type="entry name" value="Nitroreductase"/>
    <property type="match status" value="1"/>
</dbReference>
<dbReference type="SUPFAM" id="SSF55469">
    <property type="entry name" value="FMN-dependent nitroreductase-like"/>
    <property type="match status" value="1"/>
</dbReference>
<accession>A0AAE3A7P4</accession>
<dbReference type="GO" id="GO:0016491">
    <property type="term" value="F:oxidoreductase activity"/>
    <property type="evidence" value="ECO:0007669"/>
    <property type="project" value="UniProtKB-KW"/>
</dbReference>
<comment type="caution">
    <text evidence="4">The sequence shown here is derived from an EMBL/GenBank/DDBJ whole genome shotgun (WGS) entry which is preliminary data.</text>
</comment>
<feature type="domain" description="Nitroreductase" evidence="3">
    <location>
        <begin position="7"/>
        <end position="160"/>
    </location>
</feature>
<name>A0AAE3A7P4_9FIRM</name>
<dbReference type="InterPro" id="IPR029479">
    <property type="entry name" value="Nitroreductase"/>
</dbReference>
<reference evidence="4 5" key="1">
    <citation type="submission" date="2021-10" db="EMBL/GenBank/DDBJ databases">
        <title>Anaerobic single-cell dispensing facilitates the cultivation of human gut bacteria.</title>
        <authorList>
            <person name="Afrizal A."/>
        </authorList>
    </citation>
    <scope>NUCLEOTIDE SEQUENCE [LARGE SCALE GENOMIC DNA]</scope>
    <source>
        <strain evidence="4 5">CLA-AA-H276</strain>
    </source>
</reference>
<dbReference type="PANTHER" id="PTHR43673:SF10">
    <property type="entry name" value="NADH DEHYDROGENASE_NAD(P)H NITROREDUCTASE XCC3605-RELATED"/>
    <property type="match status" value="1"/>
</dbReference>
<evidence type="ECO:0000256" key="1">
    <source>
        <dbReference type="ARBA" id="ARBA00007118"/>
    </source>
</evidence>
<evidence type="ECO:0000313" key="4">
    <source>
        <dbReference type="EMBL" id="MCC2127546.1"/>
    </source>
</evidence>
<evidence type="ECO:0000259" key="3">
    <source>
        <dbReference type="Pfam" id="PF00881"/>
    </source>
</evidence>
<dbReference type="Gene3D" id="3.40.109.10">
    <property type="entry name" value="NADH Oxidase"/>
    <property type="match status" value="1"/>
</dbReference>
<dbReference type="InterPro" id="IPR000415">
    <property type="entry name" value="Nitroreductase-like"/>
</dbReference>
<protein>
    <submittedName>
        <fullName evidence="4">Nitroreductase family protein</fullName>
    </submittedName>
</protein>
<organism evidence="4 5">
    <name type="scientific">Hominiventricola filiformis</name>
    <dbReference type="NCBI Taxonomy" id="2885352"/>
    <lineage>
        <taxon>Bacteria</taxon>
        <taxon>Bacillati</taxon>
        <taxon>Bacillota</taxon>
        <taxon>Clostridia</taxon>
        <taxon>Lachnospirales</taxon>
        <taxon>Lachnospiraceae</taxon>
        <taxon>Hominiventricola</taxon>
    </lineage>
</organism>
<sequence length="180" mass="20031">MDTVSNIKIRRSIRKYKEDAIPHSLIEEVVETARFAPSWKNTQIVRYVCVEDPVLKQQIADYCTMGFAHNEDIISRAPSLMVLTYISGRSGYERDGSFSTTRGDAWESFDAGIAAEAFCLAAYEKGLGTCILGIYDEKKTAAFLELPEGVRIGALIPIGYPAEEPAAPKRKDVDMLLAFR</sequence>
<dbReference type="AlphaFoldDB" id="A0AAE3A7P4"/>
<evidence type="ECO:0000256" key="2">
    <source>
        <dbReference type="ARBA" id="ARBA00023002"/>
    </source>
</evidence>
<keyword evidence="2" id="KW-0560">Oxidoreductase</keyword>
<dbReference type="Proteomes" id="UP001198220">
    <property type="component" value="Unassembled WGS sequence"/>
</dbReference>
<evidence type="ECO:0000313" key="5">
    <source>
        <dbReference type="Proteomes" id="UP001198220"/>
    </source>
</evidence>
<proteinExistence type="inferred from homology"/>